<keyword evidence="3" id="KW-1185">Reference proteome</keyword>
<dbReference type="RefSeq" id="XP_040685662.1">
    <property type="nucleotide sequence ID" value="XM_040836159.1"/>
</dbReference>
<feature type="region of interest" description="Disordered" evidence="1">
    <location>
        <begin position="228"/>
        <end position="465"/>
    </location>
</feature>
<evidence type="ECO:0008006" key="4">
    <source>
        <dbReference type="Google" id="ProtNLM"/>
    </source>
</evidence>
<name>A0A1L9RAN5_ASPWE</name>
<proteinExistence type="predicted"/>
<dbReference type="VEuPathDB" id="FungiDB:ASPWEDRAFT_43988"/>
<organism evidence="2 3">
    <name type="scientific">Aspergillus wentii DTO 134E9</name>
    <dbReference type="NCBI Taxonomy" id="1073089"/>
    <lineage>
        <taxon>Eukaryota</taxon>
        <taxon>Fungi</taxon>
        <taxon>Dikarya</taxon>
        <taxon>Ascomycota</taxon>
        <taxon>Pezizomycotina</taxon>
        <taxon>Eurotiomycetes</taxon>
        <taxon>Eurotiomycetidae</taxon>
        <taxon>Eurotiales</taxon>
        <taxon>Aspergillaceae</taxon>
        <taxon>Aspergillus</taxon>
        <taxon>Aspergillus subgen. Cremei</taxon>
    </lineage>
</organism>
<feature type="compositionally biased region" description="Basic and acidic residues" evidence="1">
    <location>
        <begin position="228"/>
        <end position="238"/>
    </location>
</feature>
<evidence type="ECO:0000313" key="3">
    <source>
        <dbReference type="Proteomes" id="UP000184383"/>
    </source>
</evidence>
<dbReference type="OrthoDB" id="3594103at2759"/>
<dbReference type="PANTHER" id="PTHR37538">
    <property type="entry name" value="BTB DOMAIN-CONTAINING PROTEIN"/>
    <property type="match status" value="1"/>
</dbReference>
<protein>
    <recommendedName>
        <fullName evidence="4">BTB domain-containing protein</fullName>
    </recommendedName>
</protein>
<feature type="compositionally biased region" description="Pro residues" evidence="1">
    <location>
        <begin position="245"/>
        <end position="254"/>
    </location>
</feature>
<dbReference type="Proteomes" id="UP000184383">
    <property type="component" value="Unassembled WGS sequence"/>
</dbReference>
<feature type="compositionally biased region" description="Basic residues" evidence="1">
    <location>
        <begin position="440"/>
        <end position="456"/>
    </location>
</feature>
<reference evidence="3" key="1">
    <citation type="journal article" date="2017" name="Genome Biol.">
        <title>Comparative genomics reveals high biological diversity and specific adaptations in the industrially and medically important fungal genus Aspergillus.</title>
        <authorList>
            <person name="de Vries R.P."/>
            <person name="Riley R."/>
            <person name="Wiebenga A."/>
            <person name="Aguilar-Osorio G."/>
            <person name="Amillis S."/>
            <person name="Uchima C.A."/>
            <person name="Anderluh G."/>
            <person name="Asadollahi M."/>
            <person name="Askin M."/>
            <person name="Barry K."/>
            <person name="Battaglia E."/>
            <person name="Bayram O."/>
            <person name="Benocci T."/>
            <person name="Braus-Stromeyer S.A."/>
            <person name="Caldana C."/>
            <person name="Canovas D."/>
            <person name="Cerqueira G.C."/>
            <person name="Chen F."/>
            <person name="Chen W."/>
            <person name="Choi C."/>
            <person name="Clum A."/>
            <person name="Dos Santos R.A."/>
            <person name="Damasio A.R."/>
            <person name="Diallinas G."/>
            <person name="Emri T."/>
            <person name="Fekete E."/>
            <person name="Flipphi M."/>
            <person name="Freyberg S."/>
            <person name="Gallo A."/>
            <person name="Gournas C."/>
            <person name="Habgood R."/>
            <person name="Hainaut M."/>
            <person name="Harispe M.L."/>
            <person name="Henrissat B."/>
            <person name="Hilden K.S."/>
            <person name="Hope R."/>
            <person name="Hossain A."/>
            <person name="Karabika E."/>
            <person name="Karaffa L."/>
            <person name="Karanyi Z."/>
            <person name="Krasevec N."/>
            <person name="Kuo A."/>
            <person name="Kusch H."/>
            <person name="LaButti K."/>
            <person name="Lagendijk E.L."/>
            <person name="Lapidus A."/>
            <person name="Levasseur A."/>
            <person name="Lindquist E."/>
            <person name="Lipzen A."/>
            <person name="Logrieco A.F."/>
            <person name="MacCabe A."/>
            <person name="Maekelae M.R."/>
            <person name="Malavazi I."/>
            <person name="Melin P."/>
            <person name="Meyer V."/>
            <person name="Mielnichuk N."/>
            <person name="Miskei M."/>
            <person name="Molnar A.P."/>
            <person name="Mule G."/>
            <person name="Ngan C.Y."/>
            <person name="Orejas M."/>
            <person name="Orosz E."/>
            <person name="Ouedraogo J.P."/>
            <person name="Overkamp K.M."/>
            <person name="Park H.-S."/>
            <person name="Perrone G."/>
            <person name="Piumi F."/>
            <person name="Punt P.J."/>
            <person name="Ram A.F."/>
            <person name="Ramon A."/>
            <person name="Rauscher S."/>
            <person name="Record E."/>
            <person name="Riano-Pachon D.M."/>
            <person name="Robert V."/>
            <person name="Roehrig J."/>
            <person name="Ruller R."/>
            <person name="Salamov A."/>
            <person name="Salih N.S."/>
            <person name="Samson R.A."/>
            <person name="Sandor E."/>
            <person name="Sanguinetti M."/>
            <person name="Schuetze T."/>
            <person name="Sepcic K."/>
            <person name="Shelest E."/>
            <person name="Sherlock G."/>
            <person name="Sophianopoulou V."/>
            <person name="Squina F.M."/>
            <person name="Sun H."/>
            <person name="Susca A."/>
            <person name="Todd R.B."/>
            <person name="Tsang A."/>
            <person name="Unkles S.E."/>
            <person name="van de Wiele N."/>
            <person name="van Rossen-Uffink D."/>
            <person name="Oliveira J.V."/>
            <person name="Vesth T.C."/>
            <person name="Visser J."/>
            <person name="Yu J.-H."/>
            <person name="Zhou M."/>
            <person name="Andersen M.R."/>
            <person name="Archer D.B."/>
            <person name="Baker S.E."/>
            <person name="Benoit I."/>
            <person name="Brakhage A.A."/>
            <person name="Braus G.H."/>
            <person name="Fischer R."/>
            <person name="Frisvad J.C."/>
            <person name="Goldman G.H."/>
            <person name="Houbraken J."/>
            <person name="Oakley B."/>
            <person name="Pocsi I."/>
            <person name="Scazzocchio C."/>
            <person name="Seiboth B."/>
            <person name="vanKuyk P.A."/>
            <person name="Wortman J."/>
            <person name="Dyer P.S."/>
            <person name="Grigoriev I.V."/>
        </authorList>
    </citation>
    <scope>NUCLEOTIDE SEQUENCE [LARGE SCALE GENOMIC DNA]</scope>
    <source>
        <strain evidence="3">DTO 134E9</strain>
    </source>
</reference>
<evidence type="ECO:0000313" key="2">
    <source>
        <dbReference type="EMBL" id="OJJ31985.1"/>
    </source>
</evidence>
<feature type="compositionally biased region" description="Polar residues" evidence="1">
    <location>
        <begin position="413"/>
        <end position="429"/>
    </location>
</feature>
<evidence type="ECO:0000256" key="1">
    <source>
        <dbReference type="SAM" id="MobiDB-lite"/>
    </source>
</evidence>
<sequence>MTSHSSKNGLNGDTAVTNGFHDDEIEYPYPQPSKSPYQTPIMTLFIGQKRDSYSIPENYLRQSPKLVLANGFWGKHLFLSDVDEDVGHTLLHYLYTGGYETIKPWPFMDVDLSKWELEYRRSALAYCAARTYQLDGLIAHAQHYMEKFASMISIFALLNIVTGVYPSLSEGEDWFLDHVKSRIAAAFAEDNTLFVQDSFLKTFGEVPAFDRFLMQSALDIYSEGVLRTRDSSISREETPEQSVPPSEPLYPDGPLPEDGPVQEPIPEEHPNGVLLTEPKLEPESEPELQPAPEPERVLEPIPEPALKQEPVQEPLPEALPAAAVEPEPIPEPAPAPASVSTHQPSLLKGDQSIPDLWSDQAPEPAPVPAAPKPAASKPVSNSKPAFKPPSKTPAPPSSTAPSTATSPPQPTSNGNGHSNGTSTPPANQNGGAGGGSSPSKKSKNKKKKSGLWKKSPKSGSSGVAN</sequence>
<dbReference type="AlphaFoldDB" id="A0A1L9RAN5"/>
<feature type="compositionally biased region" description="Low complexity" evidence="1">
    <location>
        <begin position="372"/>
        <end position="385"/>
    </location>
</feature>
<dbReference type="STRING" id="1073089.A0A1L9RAN5"/>
<dbReference type="PANTHER" id="PTHR37538:SF1">
    <property type="entry name" value="BTB DOMAIN-CONTAINING PROTEIN"/>
    <property type="match status" value="1"/>
</dbReference>
<feature type="compositionally biased region" description="Low complexity" evidence="1">
    <location>
        <begin position="308"/>
        <end position="326"/>
    </location>
</feature>
<dbReference type="PRINTS" id="PR01217">
    <property type="entry name" value="PRICHEXTENSN"/>
</dbReference>
<accession>A0A1L9RAN5</accession>
<gene>
    <name evidence="2" type="ORF">ASPWEDRAFT_43988</name>
</gene>
<dbReference type="EMBL" id="KV878215">
    <property type="protein sequence ID" value="OJJ31985.1"/>
    <property type="molecule type" value="Genomic_DNA"/>
</dbReference>
<feature type="compositionally biased region" description="Pro residues" evidence="1">
    <location>
        <begin position="386"/>
        <end position="398"/>
    </location>
</feature>
<dbReference type="GeneID" id="63752007"/>